<organism evidence="2 3">
    <name type="scientific">Coniochaeta hoffmannii</name>
    <dbReference type="NCBI Taxonomy" id="91930"/>
    <lineage>
        <taxon>Eukaryota</taxon>
        <taxon>Fungi</taxon>
        <taxon>Dikarya</taxon>
        <taxon>Ascomycota</taxon>
        <taxon>Pezizomycotina</taxon>
        <taxon>Sordariomycetes</taxon>
        <taxon>Sordariomycetidae</taxon>
        <taxon>Coniochaetales</taxon>
        <taxon>Coniochaetaceae</taxon>
        <taxon>Coniochaeta</taxon>
    </lineage>
</organism>
<sequence length="208" mass="23153">MLFAIGFKKIVDFDWLEPPHPETIALAVQDLYPVWFRALQVGEELGFKRVADMAKTAFAHPFSDHLTLANALYAYMHVMKHHPGIVDNWCAEHGLNKPALGAVRSERLKLGKFLSDSKFKPSVASVTDVATVPKALAQAFCTHTAIHHSLDAYRTVHDNAPGLLQGSSVLVAGNYEWIVYDKYFSPGKYYLQTTTAVNAAWLAVRLRA</sequence>
<dbReference type="Gene3D" id="1.10.10.2130">
    <property type="entry name" value="DEAH helicase family, winged-helix domain"/>
    <property type="match status" value="1"/>
</dbReference>
<evidence type="ECO:0000259" key="1">
    <source>
        <dbReference type="Pfam" id="PF07717"/>
    </source>
</evidence>
<dbReference type="Pfam" id="PF07717">
    <property type="entry name" value="OB_NTP_bind"/>
    <property type="match status" value="1"/>
</dbReference>
<comment type="caution">
    <text evidence="2">The sequence shown here is derived from an EMBL/GenBank/DDBJ whole genome shotgun (WGS) entry which is preliminary data.</text>
</comment>
<name>A0AA38RTA5_9PEZI</name>
<evidence type="ECO:0000313" key="2">
    <source>
        <dbReference type="EMBL" id="KAJ9145564.1"/>
    </source>
</evidence>
<protein>
    <recommendedName>
        <fullName evidence="1">DEAD-box helicase OB fold domain-containing protein</fullName>
    </recommendedName>
</protein>
<reference evidence="2" key="1">
    <citation type="submission" date="2022-07" db="EMBL/GenBank/DDBJ databases">
        <title>Fungi with potential for degradation of polypropylene.</title>
        <authorList>
            <person name="Gostincar C."/>
        </authorList>
    </citation>
    <scope>NUCLEOTIDE SEQUENCE</scope>
    <source>
        <strain evidence="2">EXF-13287</strain>
    </source>
</reference>
<dbReference type="EMBL" id="JANBVN010000089">
    <property type="protein sequence ID" value="KAJ9145564.1"/>
    <property type="molecule type" value="Genomic_DNA"/>
</dbReference>
<dbReference type="AlphaFoldDB" id="A0AA38RTA5"/>
<keyword evidence="3" id="KW-1185">Reference proteome</keyword>
<dbReference type="InterPro" id="IPR011709">
    <property type="entry name" value="DEAD-box_helicase_OB_fold"/>
</dbReference>
<evidence type="ECO:0000313" key="3">
    <source>
        <dbReference type="Proteomes" id="UP001174691"/>
    </source>
</evidence>
<feature type="domain" description="DEAD-box helicase OB fold" evidence="1">
    <location>
        <begin position="134"/>
        <end position="203"/>
    </location>
</feature>
<dbReference type="Proteomes" id="UP001174691">
    <property type="component" value="Unassembled WGS sequence"/>
</dbReference>
<dbReference type="InterPro" id="IPR042035">
    <property type="entry name" value="DEAH_win-hel_dom"/>
</dbReference>
<accession>A0AA38RTA5</accession>
<proteinExistence type="predicted"/>
<gene>
    <name evidence="2" type="ORF">NKR19_g6056</name>
</gene>